<evidence type="ECO:0000313" key="7">
    <source>
        <dbReference type="EMBL" id="MBD2843957.1"/>
    </source>
</evidence>
<comment type="subcellular location">
    <subcellularLocation>
        <location evidence="1">Cell membrane</location>
        <topology evidence="1">Multi-pass membrane protein</topology>
    </subcellularLocation>
</comment>
<dbReference type="GO" id="GO:0005886">
    <property type="term" value="C:plasma membrane"/>
    <property type="evidence" value="ECO:0007669"/>
    <property type="project" value="UniProtKB-SubCell"/>
</dbReference>
<dbReference type="PANTHER" id="PTHR30250:SF11">
    <property type="entry name" value="O-ANTIGEN TRANSPORTER-RELATED"/>
    <property type="match status" value="1"/>
</dbReference>
<feature type="transmembrane region" description="Helical" evidence="6">
    <location>
        <begin position="64"/>
        <end position="87"/>
    </location>
</feature>
<dbReference type="Pfam" id="PF13440">
    <property type="entry name" value="Polysacc_synt_3"/>
    <property type="match status" value="1"/>
</dbReference>
<feature type="transmembrane region" description="Helical" evidence="6">
    <location>
        <begin position="168"/>
        <end position="187"/>
    </location>
</feature>
<evidence type="ECO:0000256" key="6">
    <source>
        <dbReference type="SAM" id="Phobius"/>
    </source>
</evidence>
<keyword evidence="2" id="KW-1003">Cell membrane</keyword>
<protein>
    <submittedName>
        <fullName evidence="7">Oligosaccharide flippase family protein</fullName>
    </submittedName>
</protein>
<keyword evidence="4 6" id="KW-1133">Transmembrane helix</keyword>
<keyword evidence="5 6" id="KW-0472">Membrane</keyword>
<keyword evidence="3 6" id="KW-0812">Transmembrane</keyword>
<sequence length="463" mass="50729">MPKINQAIGLQKIISPMVSVVSRKDSLGHIARLVLSSGFIILLNLVTGMIVARTLGPSGRGEQAAILMWSQFFTHLLTMGLPSAMIYTLQKKLETPERLYGASILLCIGLGALGVIPALFFVPLWMGDYSKPVIWFAQILMVTIPLGLLTFVNNAILQANNEFGLVNFMRYAMPAGTLLFLLLFLATDTLNPYTSAFSYAFPTIPIQIWLLMRLAKKIKPVFSKIREPAKKLTSYGFRSYGIDIAGTLSLHLDQIIVVGMLSPANLGLYVIALSLSRMLSMIQSSINLVLFPKASALNGKDAVQLTIRIWKCSLITTGLLAAFLAVAAPIVLHLLYGPAYMPAVPVFRILLLQVMVTSSAWGLSQAFMATGRPGTLTLIQASMVVLNVPLLLLLIPPFGIAGAGLALLLTSIIRFIAILVLYNRLLHVPFSHFIYTRADIRWFTNQLKNRANREAKSKEGETG</sequence>
<reference evidence="7" key="1">
    <citation type="submission" date="2020-09" db="EMBL/GenBank/DDBJ databases">
        <title>A novel bacterium of genus Paenibacillus, isolated from South China Sea.</title>
        <authorList>
            <person name="Huang H."/>
            <person name="Mo K."/>
            <person name="Hu Y."/>
        </authorList>
    </citation>
    <scope>NUCLEOTIDE SEQUENCE</scope>
    <source>
        <strain evidence="7">IB182496</strain>
    </source>
</reference>
<keyword evidence="8" id="KW-1185">Reference proteome</keyword>
<dbReference type="EMBL" id="JACXIZ010000007">
    <property type="protein sequence ID" value="MBD2843957.1"/>
    <property type="molecule type" value="Genomic_DNA"/>
</dbReference>
<evidence type="ECO:0000256" key="5">
    <source>
        <dbReference type="ARBA" id="ARBA00023136"/>
    </source>
</evidence>
<dbReference type="RefSeq" id="WP_190914193.1">
    <property type="nucleotide sequence ID" value="NZ_JACXIZ010000007.1"/>
</dbReference>
<feature type="transmembrane region" description="Helical" evidence="6">
    <location>
        <begin position="33"/>
        <end position="52"/>
    </location>
</feature>
<feature type="transmembrane region" description="Helical" evidence="6">
    <location>
        <begin position="133"/>
        <end position="156"/>
    </location>
</feature>
<dbReference type="Proteomes" id="UP000621560">
    <property type="component" value="Unassembled WGS sequence"/>
</dbReference>
<evidence type="ECO:0000256" key="3">
    <source>
        <dbReference type="ARBA" id="ARBA00022692"/>
    </source>
</evidence>
<dbReference type="AlphaFoldDB" id="A0A927BNT1"/>
<proteinExistence type="predicted"/>
<evidence type="ECO:0000256" key="1">
    <source>
        <dbReference type="ARBA" id="ARBA00004651"/>
    </source>
</evidence>
<name>A0A927BNT1_9BACL</name>
<dbReference type="PANTHER" id="PTHR30250">
    <property type="entry name" value="PST FAMILY PREDICTED COLANIC ACID TRANSPORTER"/>
    <property type="match status" value="1"/>
</dbReference>
<feature type="transmembrane region" description="Helical" evidence="6">
    <location>
        <begin position="375"/>
        <end position="395"/>
    </location>
</feature>
<accession>A0A927BNT1</accession>
<comment type="caution">
    <text evidence="7">The sequence shown here is derived from an EMBL/GenBank/DDBJ whole genome shotgun (WGS) entry which is preliminary data.</text>
</comment>
<feature type="transmembrane region" description="Helical" evidence="6">
    <location>
        <begin position="401"/>
        <end position="422"/>
    </location>
</feature>
<evidence type="ECO:0000313" key="8">
    <source>
        <dbReference type="Proteomes" id="UP000621560"/>
    </source>
</evidence>
<organism evidence="7 8">
    <name type="scientific">Paenibacillus sabuli</name>
    <dbReference type="NCBI Taxonomy" id="2772509"/>
    <lineage>
        <taxon>Bacteria</taxon>
        <taxon>Bacillati</taxon>
        <taxon>Bacillota</taxon>
        <taxon>Bacilli</taxon>
        <taxon>Bacillales</taxon>
        <taxon>Paenibacillaceae</taxon>
        <taxon>Paenibacillus</taxon>
    </lineage>
</organism>
<dbReference type="InterPro" id="IPR050833">
    <property type="entry name" value="Poly_Biosynth_Transport"/>
</dbReference>
<evidence type="ECO:0000256" key="2">
    <source>
        <dbReference type="ARBA" id="ARBA00022475"/>
    </source>
</evidence>
<feature type="transmembrane region" description="Helical" evidence="6">
    <location>
        <begin position="312"/>
        <end position="336"/>
    </location>
</feature>
<evidence type="ECO:0000256" key="4">
    <source>
        <dbReference type="ARBA" id="ARBA00022989"/>
    </source>
</evidence>
<feature type="transmembrane region" description="Helical" evidence="6">
    <location>
        <begin position="99"/>
        <end position="121"/>
    </location>
</feature>
<feature type="transmembrane region" description="Helical" evidence="6">
    <location>
        <begin position="342"/>
        <end position="363"/>
    </location>
</feature>
<gene>
    <name evidence="7" type="ORF">IDH44_02025</name>
</gene>